<comment type="similarity">
    <text evidence="1">Belongs to the UDP-glycosyltransferase family.</text>
</comment>
<dbReference type="FunFam" id="3.40.50.2000:FF:000088">
    <property type="entry name" value="Glycosyltransferase"/>
    <property type="match status" value="1"/>
</dbReference>
<evidence type="ECO:0000256" key="2">
    <source>
        <dbReference type="ARBA" id="ARBA00022676"/>
    </source>
</evidence>
<dbReference type="InterPro" id="IPR050481">
    <property type="entry name" value="UDP-glycosyltransf_plant"/>
</dbReference>
<evidence type="ECO:0000313" key="4">
    <source>
        <dbReference type="EMBL" id="KAJ4745568.1"/>
    </source>
</evidence>
<dbReference type="Gene3D" id="3.40.50.2000">
    <property type="entry name" value="Glycogen Phosphorylase B"/>
    <property type="match status" value="2"/>
</dbReference>
<dbReference type="FunFam" id="3.40.50.2000:FF:000037">
    <property type="entry name" value="Glycosyltransferase"/>
    <property type="match status" value="1"/>
</dbReference>
<dbReference type="Pfam" id="PF00201">
    <property type="entry name" value="UDPGT"/>
    <property type="match status" value="1"/>
</dbReference>
<keyword evidence="2" id="KW-0328">Glycosyltransferase</keyword>
<sequence length="453" mass="50719">MEKGKLHIAMVPWLAMGHLIPFMELSKRIAQQGHKISFLSTPRNLTRLPKVPPNLSHLINLIQLPLPPTKNLPANAETTIDLPSDDLRPYLRIAYDGLERQLSDFLQMASPDWIIVDYAPYWVPRVAAGFGIPCAYLGLFSGATLTFYGPPSELRGDAPGRKSKTPEDFTKVPEWVPFDSPVFYHGHEARQLFEPGVIPDESGVSESYRFGKVIEDCKVVAIRTCAEYEPRWLKLLGEMYQKPVIPVGVFAPLPEKDVSLPDWLKKQKQSSVVYAAFGSEAKLKSTQVHEIALGLQLSQLPFIWALRDLSGLPENFEEKTKGQGIVCKGWAPQVNILAHSSVGGFLTHGGWNSIVEGLAFGVKLVLLPLMFDQGLNARVITAQGTGIEVERNETDGSFTGQDIAKSLRLVMVEKEGQELGRKVEEYKKIFGDEELNQRCLRHFLEYLSDNRRQ</sequence>
<dbReference type="PANTHER" id="PTHR48049">
    <property type="entry name" value="GLYCOSYLTRANSFERASE"/>
    <property type="match status" value="1"/>
</dbReference>
<keyword evidence="3" id="KW-0808">Transferase</keyword>
<reference evidence="4" key="1">
    <citation type="submission" date="2022-08" db="EMBL/GenBank/DDBJ databases">
        <authorList>
            <person name="Marques A."/>
        </authorList>
    </citation>
    <scope>NUCLEOTIDE SEQUENCE</scope>
    <source>
        <strain evidence="4">RhyPub2mFocal</strain>
        <tissue evidence="4">Leaves</tissue>
    </source>
</reference>
<dbReference type="InterPro" id="IPR002213">
    <property type="entry name" value="UDP_glucos_trans"/>
</dbReference>
<evidence type="ECO:0000313" key="5">
    <source>
        <dbReference type="Proteomes" id="UP001140206"/>
    </source>
</evidence>
<evidence type="ECO:0000256" key="3">
    <source>
        <dbReference type="ARBA" id="ARBA00022679"/>
    </source>
</evidence>
<comment type="caution">
    <text evidence="4">The sequence shown here is derived from an EMBL/GenBank/DDBJ whole genome shotgun (WGS) entry which is preliminary data.</text>
</comment>
<dbReference type="SUPFAM" id="SSF53756">
    <property type="entry name" value="UDP-Glycosyltransferase/glycogen phosphorylase"/>
    <property type="match status" value="1"/>
</dbReference>
<dbReference type="CDD" id="cd03784">
    <property type="entry name" value="GT1_Gtf-like"/>
    <property type="match status" value="1"/>
</dbReference>
<dbReference type="Proteomes" id="UP001140206">
    <property type="component" value="Chromosome 5"/>
</dbReference>
<name>A0AAV8BUD9_9POAL</name>
<dbReference type="EMBL" id="JAMFTS010000005">
    <property type="protein sequence ID" value="KAJ4745568.1"/>
    <property type="molecule type" value="Genomic_DNA"/>
</dbReference>
<accession>A0AAV8BUD9</accession>
<keyword evidence="5" id="KW-1185">Reference proteome</keyword>
<organism evidence="4 5">
    <name type="scientific">Rhynchospora pubera</name>
    <dbReference type="NCBI Taxonomy" id="906938"/>
    <lineage>
        <taxon>Eukaryota</taxon>
        <taxon>Viridiplantae</taxon>
        <taxon>Streptophyta</taxon>
        <taxon>Embryophyta</taxon>
        <taxon>Tracheophyta</taxon>
        <taxon>Spermatophyta</taxon>
        <taxon>Magnoliopsida</taxon>
        <taxon>Liliopsida</taxon>
        <taxon>Poales</taxon>
        <taxon>Cyperaceae</taxon>
        <taxon>Cyperoideae</taxon>
        <taxon>Rhynchosporeae</taxon>
        <taxon>Rhynchospora</taxon>
    </lineage>
</organism>
<evidence type="ECO:0000256" key="1">
    <source>
        <dbReference type="ARBA" id="ARBA00009995"/>
    </source>
</evidence>
<gene>
    <name evidence="4" type="ORF">LUZ62_079973</name>
</gene>
<proteinExistence type="inferred from homology"/>
<protein>
    <submittedName>
        <fullName evidence="4">UDP-Glycosyltransferase superfamily protein</fullName>
    </submittedName>
</protein>
<dbReference type="GO" id="GO:0035251">
    <property type="term" value="F:UDP-glucosyltransferase activity"/>
    <property type="evidence" value="ECO:0007669"/>
    <property type="project" value="InterPro"/>
</dbReference>
<dbReference type="PANTHER" id="PTHR48049:SF60">
    <property type="entry name" value="UDP-GLYCOSYLTRANSFERASE 91B1"/>
    <property type="match status" value="1"/>
</dbReference>
<dbReference type="AlphaFoldDB" id="A0AAV8BUD9"/>